<evidence type="ECO:0000256" key="1">
    <source>
        <dbReference type="PIRSR" id="PIRSR637460-1"/>
    </source>
</evidence>
<feature type="active site" evidence="1">
    <location>
        <position position="1235"/>
    </location>
</feature>
<proteinExistence type="predicted"/>
<evidence type="ECO:0000259" key="5">
    <source>
        <dbReference type="Pfam" id="PF25275"/>
    </source>
</evidence>
<evidence type="ECO:0000256" key="3">
    <source>
        <dbReference type="SAM" id="MobiDB-lite"/>
    </source>
</evidence>
<feature type="compositionally biased region" description="Polar residues" evidence="3">
    <location>
        <begin position="340"/>
        <end position="350"/>
    </location>
</feature>
<reference evidence="6 7" key="1">
    <citation type="submission" date="2019-02" db="EMBL/GenBank/DDBJ databases">
        <title>Jishengella sp. nov., isolated from a root of Zingiber montanum.</title>
        <authorList>
            <person name="Kuncharoen N."/>
            <person name="Kudo T."/>
            <person name="Masahiro Y."/>
            <person name="Ohkuma M."/>
            <person name="Tanasupawat S."/>
        </authorList>
    </citation>
    <scope>NUCLEOTIDE SEQUENCE [LARGE SCALE GENOMIC DNA]</scope>
    <source>
        <strain evidence="6 7">PLAI 1-1</strain>
    </source>
</reference>
<comment type="caution">
    <text evidence="6">The sequence shown here is derived from an EMBL/GenBank/DDBJ whole genome shotgun (WGS) entry which is preliminary data.</text>
</comment>
<dbReference type="InterPro" id="IPR037460">
    <property type="entry name" value="SEST-like"/>
</dbReference>
<dbReference type="EMBL" id="SJJR01000014">
    <property type="protein sequence ID" value="TCB95494.1"/>
    <property type="molecule type" value="Genomic_DNA"/>
</dbReference>
<dbReference type="InterPro" id="IPR011044">
    <property type="entry name" value="Quino_amine_DH_bsu"/>
</dbReference>
<gene>
    <name evidence="6" type="ORF">E0H26_20130</name>
</gene>
<accession>A0A4R0GE27</accession>
<evidence type="ECO:0008006" key="8">
    <source>
        <dbReference type="Google" id="ProtNLM"/>
    </source>
</evidence>
<dbReference type="SUPFAM" id="SSF53955">
    <property type="entry name" value="Lysozyme-like"/>
    <property type="match status" value="1"/>
</dbReference>
<dbReference type="InterPro" id="IPR029476">
    <property type="entry name" value="DNase_NucA_NucB"/>
</dbReference>
<dbReference type="GO" id="GO:0004806">
    <property type="term" value="F:triacylglycerol lipase activity"/>
    <property type="evidence" value="ECO:0007669"/>
    <property type="project" value="TreeGrafter"/>
</dbReference>
<dbReference type="InterPro" id="IPR023346">
    <property type="entry name" value="Lysozyme-like_dom_sf"/>
</dbReference>
<evidence type="ECO:0000313" key="7">
    <source>
        <dbReference type="Proteomes" id="UP000292274"/>
    </source>
</evidence>
<name>A0A4R0GE27_9ACTN</name>
<dbReference type="Gene3D" id="3.40.50.1110">
    <property type="entry name" value="SGNH hydrolase"/>
    <property type="match status" value="1"/>
</dbReference>
<keyword evidence="2" id="KW-1015">Disulfide bond</keyword>
<evidence type="ECO:0000259" key="4">
    <source>
        <dbReference type="Pfam" id="PF14040"/>
    </source>
</evidence>
<dbReference type="SUPFAM" id="SSF52266">
    <property type="entry name" value="SGNH hydrolase"/>
    <property type="match status" value="1"/>
</dbReference>
<protein>
    <recommendedName>
        <fullName evidence="8">SGNH hydrolase-type esterase domain-containing protein</fullName>
    </recommendedName>
</protein>
<evidence type="ECO:0000313" key="6">
    <source>
        <dbReference type="EMBL" id="TCB95494.1"/>
    </source>
</evidence>
<dbReference type="Pfam" id="PF25275">
    <property type="entry name" value="Golvesin_C"/>
    <property type="match status" value="1"/>
</dbReference>
<feature type="active site" description="Nucleophile" evidence="1">
    <location>
        <position position="934"/>
    </location>
</feature>
<dbReference type="PANTHER" id="PTHR37981:SF1">
    <property type="entry name" value="SGNH HYDROLASE-TYPE ESTERASE DOMAIN-CONTAINING PROTEIN"/>
    <property type="match status" value="1"/>
</dbReference>
<feature type="disulfide bond" evidence="2">
    <location>
        <begin position="960"/>
        <end position="997"/>
    </location>
</feature>
<keyword evidence="7" id="KW-1185">Reference proteome</keyword>
<dbReference type="OrthoDB" id="5503950at2"/>
<sequence>MADAREGYRWRTAATLSEPGFDTDRWIGNACVTGSGRRLVVAYAPRTFTNEADLFDRGAFTAVVDLTTGAVVKLPVLSSLAYFSPACGGGESAVLTQALTDAPTGDTGTRTRLIRVDAASGRTDRPLTLDGQVTSAVPSADGQIVAADANRLIRIDGTGRRVAVVGTSGVPFRLVAGSDGGVSFLDREGDVASVRRVEATTVTRARAGQQRPAGPLHTLAQGKLTEIDLVAGAGGRTFVTGAARRTADAGPAGPVRLLPVPKGAEVSTLGEAAIVANSWTADGGGDASAARAVALTMTITTTGRQAAFTVDPGTHRAGAAGRDMHPSLIEGKPATARKPSLTTAAGSPSNPVEEERTCSGPRNDPRNQALQPKPRQVEWAANQAVMNALTVQRPANWKNLGMPAYTPQGLFPPVPLDGGGAVPAQILLGIAAQESNTWQASSNTAPGVTGNPLIGNFYGRQVYDDDAGNDWDVNFSDADCGYGVMQVTDRMRLAGRERPGDGPALPYQTQRAVALDFAVNIAAGMSIIQEKWNETRRAGLIIHGGQPKFLENWFFALWAYNSGFHPQSAAAQNDGAWGVGWINNPANPIYPANRLPFMDSTPADAANPQRWPYQEKVLGFAAHPNEVLEAPNVLVAQFRPAQWNGGPVAGPVNRRGVKPPVNLFCDATNNCEPGAQHQPTAPSLEDQPPGPCAHRNAAGKFDLKCWYNKAVSWKPNCLDTCGYEFIRFDEGYAYQEDGTAYPPRCTRDGLPVGALVIDDVPADVPAIRPNCPGTGAQAGTFTLNFAMDAAGLFPSKVDFHQLGSGFGGHFWMAHTRHRDMRDGKQKVSGTWALNQPIHGWTRIMVHLPQQGAWTRQADYVIDLGNGQTRHRVVNQAVQALTWVDLGVFPLAGDARVRLSTETVDGDGEDAVAFDAVAFVPTTKPLANYVAMGDSYSSGEGIPPYFTNSDYKRSNGDVNDCHRSRTGAYPTQVKLPGHTKTIAQQAAEGAASFGFIACSGAISPEVSLDAANDPPAPSDVAGHTVWGDVGGTWGRRSQKSGEAIQVDQGWLDVDTTLVTLTIGGNDARFAEIMRSCIASQDSCYSPLHKLTRGNGRVDPEALSVYGKKVIRDWLGEHLEATYRAIATKAPNAQIFVLGYPQLFPDKPASSGCLGIEKTSLHFLNTLGDLLNITIANTVEKVRQDGVKIRFLNSTQTWREGVAHWACSFMTVEWSNGVIATASPGSGQEVPGRGSFHPTAEGQQQLAAIVNKQLNGVSTAATVQQRILDYVATRTPDGQRWLVDAAQALHAAETCLQLSAHGGVVGDPCRDLPLIFPTTGDASGAAINDLEALVANPPWVHLNFVNNKEMKKVRKRSWMDDAPYVQSTCQTPRVPTGHHCDEYPFYSSELAAAWDFIEGGASPSSSKLKMIPAAENMAEGNALRQFYRTCSIPTGTYVGPANGSQPVTVGGGYLTIPIVTDPPTQAPFTFYVC</sequence>
<dbReference type="RefSeq" id="WP_131305912.1">
    <property type="nucleotide sequence ID" value="NZ_SJJR01000014.1"/>
</dbReference>
<evidence type="ECO:0000256" key="2">
    <source>
        <dbReference type="PIRSR" id="PIRSR637460-2"/>
    </source>
</evidence>
<dbReference type="PANTHER" id="PTHR37981">
    <property type="entry name" value="LIPASE 2"/>
    <property type="match status" value="1"/>
</dbReference>
<dbReference type="Pfam" id="PF14040">
    <property type="entry name" value="DNase_NucA_NucB"/>
    <property type="match status" value="1"/>
</dbReference>
<feature type="region of interest" description="Disordered" evidence="3">
    <location>
        <begin position="312"/>
        <end position="374"/>
    </location>
</feature>
<dbReference type="CDD" id="cd01823">
    <property type="entry name" value="SEST_like"/>
    <property type="match status" value="1"/>
</dbReference>
<dbReference type="InterPro" id="IPR036514">
    <property type="entry name" value="SGNH_hydro_sf"/>
</dbReference>
<dbReference type="SUPFAM" id="SSF50969">
    <property type="entry name" value="YVTN repeat-like/Quinoprotein amine dehydrogenase"/>
    <property type="match status" value="1"/>
</dbReference>
<feature type="domain" description="Golvesin/Xly CBD-like" evidence="5">
    <location>
        <begin position="820"/>
        <end position="919"/>
    </location>
</feature>
<dbReference type="InterPro" id="IPR033803">
    <property type="entry name" value="CBD-like_Golvesin-Xly"/>
</dbReference>
<feature type="domain" description="Deoxyribonuclease NucA/NucB" evidence="4">
    <location>
        <begin position="1346"/>
        <end position="1434"/>
    </location>
</feature>
<dbReference type="GO" id="GO:0019433">
    <property type="term" value="P:triglyceride catabolic process"/>
    <property type="evidence" value="ECO:0007669"/>
    <property type="project" value="TreeGrafter"/>
</dbReference>
<organism evidence="6 7">
    <name type="scientific">Micromonospora zingiberis</name>
    <dbReference type="NCBI Taxonomy" id="2053011"/>
    <lineage>
        <taxon>Bacteria</taxon>
        <taxon>Bacillati</taxon>
        <taxon>Actinomycetota</taxon>
        <taxon>Actinomycetes</taxon>
        <taxon>Micromonosporales</taxon>
        <taxon>Micromonosporaceae</taxon>
        <taxon>Micromonospora</taxon>
    </lineage>
</organism>
<dbReference type="Proteomes" id="UP000292274">
    <property type="component" value="Unassembled WGS sequence"/>
</dbReference>
<feature type="disulfide bond" evidence="2">
    <location>
        <begin position="1151"/>
        <end position="1205"/>
    </location>
</feature>